<dbReference type="AlphaFoldDB" id="A0A370KYL2"/>
<dbReference type="Proteomes" id="UP000255207">
    <property type="component" value="Unassembled WGS sequence"/>
</dbReference>
<organism evidence="2 3">
    <name type="scientific">Bosea caraganae</name>
    <dbReference type="NCBI Taxonomy" id="2763117"/>
    <lineage>
        <taxon>Bacteria</taxon>
        <taxon>Pseudomonadati</taxon>
        <taxon>Pseudomonadota</taxon>
        <taxon>Alphaproteobacteria</taxon>
        <taxon>Hyphomicrobiales</taxon>
        <taxon>Boseaceae</taxon>
        <taxon>Bosea</taxon>
    </lineage>
</organism>
<accession>A0A370KYL2</accession>
<reference evidence="3" key="1">
    <citation type="submission" date="2018-07" db="EMBL/GenBank/DDBJ databases">
        <authorList>
            <person name="Safronova V.I."/>
            <person name="Chirak E.R."/>
            <person name="Sazanova A.L."/>
        </authorList>
    </citation>
    <scope>NUCLEOTIDE SEQUENCE [LARGE SCALE GENOMIC DNA]</scope>
    <source>
        <strain evidence="3">RCAM04685</strain>
    </source>
</reference>
<dbReference type="EMBL" id="QQTP01000023">
    <property type="protein sequence ID" value="RDJ20036.1"/>
    <property type="molecule type" value="Genomic_DNA"/>
</dbReference>
<gene>
    <name evidence="2" type="ORF">DWE98_26510</name>
</gene>
<keyword evidence="3" id="KW-1185">Reference proteome</keyword>
<feature type="compositionally biased region" description="Acidic residues" evidence="1">
    <location>
        <begin position="137"/>
        <end position="150"/>
    </location>
</feature>
<sequence>MGFERAAGISEQLIPTPSDLPDHPRAKTEITCMTVTNWAREVLDLDIALMRIELWVVELRRGLALSRSANSPSLKYNPNQPRVPEGRPNGGQWTDGGSGEGGGGGTLSDWSSTWLGGAPGVGFDRDIAEGLAAPSDELGEWGGEADESDELPVHEASNRSRSSGGSWPNASPAQQARLTASELQAQAAIRRVQEIDARWRPGSSISEGIEGSIATNQAIVRQAEGRLRELQGMGLGFGPFARDSIPARGPGRTNAEEQRDVNRMGYIFGCHTCGATTPGTQSGNYIGDHQRPNALSPPGQQQWLVPHCLSCSRSQGGAITGLKWRR</sequence>
<proteinExistence type="predicted"/>
<evidence type="ECO:0000313" key="3">
    <source>
        <dbReference type="Proteomes" id="UP000255207"/>
    </source>
</evidence>
<feature type="compositionally biased region" description="Polar residues" evidence="1">
    <location>
        <begin position="159"/>
        <end position="179"/>
    </location>
</feature>
<name>A0A370KYL2_9HYPH</name>
<protein>
    <submittedName>
        <fullName evidence="2">Uncharacterized protein</fullName>
    </submittedName>
</protein>
<feature type="region of interest" description="Disordered" evidence="1">
    <location>
        <begin position="1"/>
        <end position="25"/>
    </location>
</feature>
<feature type="region of interest" description="Disordered" evidence="1">
    <location>
        <begin position="136"/>
        <end position="179"/>
    </location>
</feature>
<feature type="region of interest" description="Disordered" evidence="1">
    <location>
        <begin position="70"/>
        <end position="113"/>
    </location>
</feature>
<feature type="compositionally biased region" description="Gly residues" evidence="1">
    <location>
        <begin position="93"/>
        <end position="106"/>
    </location>
</feature>
<evidence type="ECO:0000256" key="1">
    <source>
        <dbReference type="SAM" id="MobiDB-lite"/>
    </source>
</evidence>
<evidence type="ECO:0000313" key="2">
    <source>
        <dbReference type="EMBL" id="RDJ20036.1"/>
    </source>
</evidence>
<feature type="compositionally biased region" description="Polar residues" evidence="1">
    <location>
        <begin position="70"/>
        <end position="80"/>
    </location>
</feature>
<comment type="caution">
    <text evidence="2">The sequence shown here is derived from an EMBL/GenBank/DDBJ whole genome shotgun (WGS) entry which is preliminary data.</text>
</comment>